<sequence>MTQPALTHLDTPDGHRIGVRLWQASVPAQGVLHWMHGMAEHGGRYGPLAEAVNAAGWHLCVHDHRGHGESVSDVSPRGHFGDQDGWQQLLGDITQVQQYLRDSFPALPQVLAGHSMGSFAALAWAERHANMLALDGLILCGSDHSPSWIFRLGRLPVLLEKMLRGPRGASALMRKLTFGSWARQVPDRKTDFDWLSAEPAHVQQYLSDPQCGHDCTTQLWLDLLGGLAASHSKAAMRQLPPQLPILLIAGDSDPMSRCGKGVPALARALKAAGNQSVTLREYPGGRHEILNDCCRAQVHRDLIRWLQPLMQGAIKG</sequence>
<dbReference type="Gene3D" id="3.40.50.1820">
    <property type="entry name" value="alpha/beta hydrolase"/>
    <property type="match status" value="1"/>
</dbReference>
<proteinExistence type="predicted"/>
<dbReference type="Pfam" id="PF12146">
    <property type="entry name" value="Hydrolase_4"/>
    <property type="match status" value="1"/>
</dbReference>
<dbReference type="EMBL" id="JALKII010000001">
    <property type="protein sequence ID" value="MCK0536124.1"/>
    <property type="molecule type" value="Genomic_DNA"/>
</dbReference>
<keyword evidence="3" id="KW-1185">Reference proteome</keyword>
<dbReference type="RefSeq" id="WP_246947031.1">
    <property type="nucleotide sequence ID" value="NZ_JALKII010000001.1"/>
</dbReference>
<reference evidence="2" key="1">
    <citation type="submission" date="2022-04" db="EMBL/GenBank/DDBJ databases">
        <title>Alcanivorax sp. CY1518 draft genome sequence.</title>
        <authorList>
            <person name="Zhao G."/>
            <person name="An M."/>
        </authorList>
    </citation>
    <scope>NUCLEOTIDE SEQUENCE</scope>
    <source>
        <strain evidence="2">CY1518</strain>
    </source>
</reference>
<organism evidence="2 3">
    <name type="scientific">Alcanivorax quisquiliarum</name>
    <dbReference type="NCBI Taxonomy" id="2933565"/>
    <lineage>
        <taxon>Bacteria</taxon>
        <taxon>Pseudomonadati</taxon>
        <taxon>Pseudomonadota</taxon>
        <taxon>Gammaproteobacteria</taxon>
        <taxon>Oceanospirillales</taxon>
        <taxon>Alcanivoracaceae</taxon>
        <taxon>Alcanivorax</taxon>
    </lineage>
</organism>
<dbReference type="InterPro" id="IPR051044">
    <property type="entry name" value="MAG_DAG_Lipase"/>
</dbReference>
<evidence type="ECO:0000313" key="3">
    <source>
        <dbReference type="Proteomes" id="UP001165524"/>
    </source>
</evidence>
<comment type="caution">
    <text evidence="2">The sequence shown here is derived from an EMBL/GenBank/DDBJ whole genome shotgun (WGS) entry which is preliminary data.</text>
</comment>
<keyword evidence="2" id="KW-0378">Hydrolase</keyword>
<dbReference type="PANTHER" id="PTHR11614">
    <property type="entry name" value="PHOSPHOLIPASE-RELATED"/>
    <property type="match status" value="1"/>
</dbReference>
<protein>
    <submittedName>
        <fullName evidence="2">Alpha/beta hydrolase</fullName>
    </submittedName>
</protein>
<name>A0ABT0E2T8_9GAMM</name>
<dbReference type="InterPro" id="IPR022742">
    <property type="entry name" value="Hydrolase_4"/>
</dbReference>
<gene>
    <name evidence="2" type="ORF">MU846_00170</name>
</gene>
<evidence type="ECO:0000313" key="2">
    <source>
        <dbReference type="EMBL" id="MCK0536124.1"/>
    </source>
</evidence>
<dbReference type="SUPFAM" id="SSF53474">
    <property type="entry name" value="alpha/beta-Hydrolases"/>
    <property type="match status" value="1"/>
</dbReference>
<accession>A0ABT0E2T8</accession>
<dbReference type="GO" id="GO:0016787">
    <property type="term" value="F:hydrolase activity"/>
    <property type="evidence" value="ECO:0007669"/>
    <property type="project" value="UniProtKB-KW"/>
</dbReference>
<evidence type="ECO:0000259" key="1">
    <source>
        <dbReference type="Pfam" id="PF12146"/>
    </source>
</evidence>
<dbReference type="InterPro" id="IPR029058">
    <property type="entry name" value="AB_hydrolase_fold"/>
</dbReference>
<dbReference type="Proteomes" id="UP001165524">
    <property type="component" value="Unassembled WGS sequence"/>
</dbReference>
<feature type="domain" description="Serine aminopeptidase S33" evidence="1">
    <location>
        <begin position="28"/>
        <end position="292"/>
    </location>
</feature>